<feature type="compositionally biased region" description="Low complexity" evidence="5">
    <location>
        <begin position="623"/>
        <end position="633"/>
    </location>
</feature>
<dbReference type="GO" id="GO:0003677">
    <property type="term" value="F:DNA binding"/>
    <property type="evidence" value="ECO:0007669"/>
    <property type="project" value="TreeGrafter"/>
</dbReference>
<proteinExistence type="predicted"/>
<feature type="compositionally biased region" description="Polar residues" evidence="5">
    <location>
        <begin position="606"/>
        <end position="615"/>
    </location>
</feature>
<dbReference type="GO" id="GO:0043111">
    <property type="term" value="P:replication fork arrest"/>
    <property type="evidence" value="ECO:0007669"/>
    <property type="project" value="TreeGrafter"/>
</dbReference>
<dbReference type="PANTHER" id="PTHR22940">
    <property type="entry name" value="TIMEOUT/TIMELESS-2"/>
    <property type="match status" value="1"/>
</dbReference>
<feature type="compositionally biased region" description="Low complexity" evidence="5">
    <location>
        <begin position="217"/>
        <end position="238"/>
    </location>
</feature>
<feature type="compositionally biased region" description="Polar residues" evidence="5">
    <location>
        <begin position="246"/>
        <end position="257"/>
    </location>
</feature>
<comment type="caution">
    <text evidence="7">The sequence shown here is derived from an EMBL/GenBank/DDBJ whole genome shotgun (WGS) entry which is preliminary data.</text>
</comment>
<feature type="compositionally biased region" description="Polar residues" evidence="5">
    <location>
        <begin position="148"/>
        <end position="165"/>
    </location>
</feature>
<organism evidence="7 8">
    <name type="scientific">Moesziomyces aphidis</name>
    <name type="common">Pseudozyma aphidis</name>
    <dbReference type="NCBI Taxonomy" id="84754"/>
    <lineage>
        <taxon>Eukaryota</taxon>
        <taxon>Fungi</taxon>
        <taxon>Dikarya</taxon>
        <taxon>Basidiomycota</taxon>
        <taxon>Ustilaginomycotina</taxon>
        <taxon>Ustilaginomycetes</taxon>
        <taxon>Ustilaginales</taxon>
        <taxon>Ustilaginaceae</taxon>
        <taxon>Moesziomyces</taxon>
    </lineage>
</organism>
<dbReference type="InterPro" id="IPR006906">
    <property type="entry name" value="Timeless_N"/>
</dbReference>
<feature type="region of interest" description="Disordered" evidence="5">
    <location>
        <begin position="1258"/>
        <end position="1288"/>
    </location>
</feature>
<sequence length="1496" mass="166382">MSRRSSAEVAAQPFPTGEVASRQSSSNENQEAQSAQQPQQQPRETTSRSLHEGTLTPEAMALQSLDPSLGSEGSGLESTTEQREEDVAAAVSVADTSVPVEHLRATQAVIDTQLITLEHAETASAASGQLLLKSTSAVAEGKKRARSPSATDIISAQVQVRSPSRNDVEPPGDSSGSAQEDTQRPEGESTMLSKRVKSDIAPWMTQRHKRAIRRSLESSSRLTVSSPPKSSTSVTSTKEAAKEAIRSQQTKRPSQTHPAIEPSGDLAARMANADEYWSDDLEGDEGFITDVSEDGYASSRGGRADDYDDVEAPDKEEIRDAARDLCMQIGQYEYDDKITNSDPNTLYNRWIPGPRALGALRSLRKLWKLDDEDPTRKVARAFADNEVLEVYIVPALLESAGKGKEGDAIALACTDLLTAMTWPFDSITELRDQEKQGFESDELREITKLDKKLIDYKSVILRSKSLDKEFDVLRVVMRYLLLPNLAHRQHQRTSLMTGIIGMCLHLFRNLLAIRDPITTSLSSVEQLSKANLQSRCIKVMHDQHVLDTLLMLASSAEDADFNAWNAVTSECIFHIFVGTRVKEIAEATSNTRPLPFFDPEAKSDSTNKAGSSTRESAVRAPRSSSALADSLAAEAKMKQATSTGKVPTRHSRFGTTINFVGPDGERRVARNQAALVKSVAQLTDEAMHKGRRRAQRRKDAQERGAPKLKSDWTPEAAVALQEWADTFVQAGFEPLAKSVLKDIRSERDKLGDLDVARIRIMQIGSFFLEYFLSRRAAAAAQAKKAAEAQPQEEPPADDWPFELVAQWLEPWAFRMVLVRTLQAQEARSWLEFNAAVQLWIALLRLVDELANSKVEREREVAEGLQAEFYYMSETLDACHAIVHSYSAQSFAFLDTVMTFAYVMPKMLERYASNKDHMYVQAKKHVRRSRKDGDLDAAEDEASQIKEHLKETRTEREFRFADFQRKLATKQLTKACIDFLARWQDFHDADEQLNKLVTVMHRIAIKANDYRQFFLASHRAALRKVLSGDGIRVLEARAPKSAADLRKLMDYILRKFSKLSPEEQAIYDQGKRPPRAPKPPRVPAEIAVRPGMSLEEQIGVAVGLLLKKEKMQAVSWVKSALELASATRTELMLRHEEDEARRQAVSSTDDTGSAALLGELEKENESVVDRFQPFELAYQGNDELRTDASLMPELKLLCRLVGLEANEAELVHWRWSVPKEILPAYLDEKIETIERFIREPLDTHGRELNALVMRVRKPRAGGEPDDVLNPADLPDGWNGNQSDSEEDGDYFDRARATGSLISGDHAAADGGLLRTSGGKKRGKASKRGAGGSRKPKRRTQQDFINDSDDEFAFALADLQDEATQRERAASDSHASDAESDNADRETPPTSSMADEQADEGKVNALQALRAAKQRVKATSKPSEPLQDASERTNRRVDTKRLFLADSDEDEDDILALSSQEQASFLRGSPRPAADDSSNGIIKKRRLAIVDDEDSDDD</sequence>
<feature type="region of interest" description="Disordered" evidence="5">
    <location>
        <begin position="592"/>
        <end position="659"/>
    </location>
</feature>
<feature type="compositionally biased region" description="Low complexity" evidence="5">
    <location>
        <begin position="68"/>
        <end position="79"/>
    </location>
</feature>
<dbReference type="PANTHER" id="PTHR22940:SF4">
    <property type="entry name" value="PROTEIN TIMELESS HOMOLOG"/>
    <property type="match status" value="1"/>
</dbReference>
<gene>
    <name evidence="7" type="ORF">PaG_03682</name>
</gene>
<keyword evidence="2" id="KW-0236">DNA replication inhibitor</keyword>
<dbReference type="GO" id="GO:0006281">
    <property type="term" value="P:DNA repair"/>
    <property type="evidence" value="ECO:0007669"/>
    <property type="project" value="TreeGrafter"/>
</dbReference>
<evidence type="ECO:0000313" key="8">
    <source>
        <dbReference type="Proteomes" id="UP000019462"/>
    </source>
</evidence>
<feature type="domain" description="Timeless N-terminal" evidence="6">
    <location>
        <begin position="350"/>
        <end position="658"/>
    </location>
</feature>
<feature type="compositionally biased region" description="Basic residues" evidence="5">
    <location>
        <begin position="1316"/>
        <end position="1325"/>
    </location>
</feature>
<dbReference type="OrthoDB" id="310853at2759"/>
<evidence type="ECO:0000256" key="3">
    <source>
        <dbReference type="ARBA" id="ARBA00023242"/>
    </source>
</evidence>
<keyword evidence="3" id="KW-0539">Nucleus</keyword>
<dbReference type="Pfam" id="PF04821">
    <property type="entry name" value="TIMELESS"/>
    <property type="match status" value="1"/>
</dbReference>
<name>W3VMV4_MOEAP</name>
<keyword evidence="8" id="KW-1185">Reference proteome</keyword>
<feature type="compositionally biased region" description="Low complexity" evidence="5">
    <location>
        <begin position="20"/>
        <end position="44"/>
    </location>
</feature>
<accession>W3VMV4</accession>
<feature type="region of interest" description="Disordered" evidence="5">
    <location>
        <begin position="1361"/>
        <end position="1438"/>
    </location>
</feature>
<keyword evidence="4" id="KW-0131">Cell cycle</keyword>
<evidence type="ECO:0000256" key="5">
    <source>
        <dbReference type="SAM" id="MobiDB-lite"/>
    </source>
</evidence>
<dbReference type="EMBL" id="AWNI01000012">
    <property type="protein sequence ID" value="ETS62122.1"/>
    <property type="molecule type" value="Genomic_DNA"/>
</dbReference>
<evidence type="ECO:0000313" key="7">
    <source>
        <dbReference type="EMBL" id="ETS62122.1"/>
    </source>
</evidence>
<dbReference type="GO" id="GO:0031298">
    <property type="term" value="C:replication fork protection complex"/>
    <property type="evidence" value="ECO:0007669"/>
    <property type="project" value="TreeGrafter"/>
</dbReference>
<feature type="compositionally biased region" description="Basic and acidic residues" evidence="5">
    <location>
        <begin position="697"/>
        <end position="710"/>
    </location>
</feature>
<feature type="region of interest" description="Disordered" evidence="5">
    <location>
        <begin position="1459"/>
        <end position="1478"/>
    </location>
</feature>
<evidence type="ECO:0000256" key="1">
    <source>
        <dbReference type="ARBA" id="ARBA00004123"/>
    </source>
</evidence>
<feature type="region of interest" description="Disordered" evidence="5">
    <location>
        <begin position="142"/>
        <end position="264"/>
    </location>
</feature>
<evidence type="ECO:0000256" key="2">
    <source>
        <dbReference type="ARBA" id="ARBA00022880"/>
    </source>
</evidence>
<dbReference type="Proteomes" id="UP000019462">
    <property type="component" value="Unassembled WGS sequence"/>
</dbReference>
<comment type="subcellular location">
    <subcellularLocation>
        <location evidence="1">Nucleus</location>
    </subcellularLocation>
</comment>
<feature type="region of interest" description="Disordered" evidence="5">
    <location>
        <begin position="1"/>
        <end position="99"/>
    </location>
</feature>
<evidence type="ECO:0000256" key="4">
    <source>
        <dbReference type="ARBA" id="ARBA00023306"/>
    </source>
</evidence>
<reference evidence="7 8" key="1">
    <citation type="journal article" date="2014" name="Genome Announc.">
        <title>Genome sequence of the basidiomycetous fungus Pseudozyma aphidis DSM70725, an efficient producer of biosurfactant mannosylerythritol lipids.</title>
        <authorList>
            <person name="Lorenz S."/>
            <person name="Guenther M."/>
            <person name="Grumaz C."/>
            <person name="Rupp S."/>
            <person name="Zibek S."/>
            <person name="Sohn K."/>
        </authorList>
    </citation>
    <scope>NUCLEOTIDE SEQUENCE [LARGE SCALE GENOMIC DNA]</scope>
    <source>
        <strain evidence="8">ATCC 32657 / CBS 517.83 / DSM 70725 / JCM 10318 / NBRC 10182 / NRRL Y-7954 / St-0401</strain>
    </source>
</reference>
<dbReference type="HOGENOM" id="CLU_004294_0_0_1"/>
<protein>
    <recommendedName>
        <fullName evidence="6">Timeless N-terminal domain-containing protein</fullName>
    </recommendedName>
</protein>
<dbReference type="InterPro" id="IPR044998">
    <property type="entry name" value="Timeless"/>
</dbReference>
<feature type="compositionally biased region" description="Basic and acidic residues" evidence="5">
    <location>
        <begin position="1427"/>
        <end position="1438"/>
    </location>
</feature>
<feature type="compositionally biased region" description="Low complexity" evidence="5">
    <location>
        <begin position="88"/>
        <end position="98"/>
    </location>
</feature>
<dbReference type="GO" id="GO:0000076">
    <property type="term" value="P:DNA replication checkpoint signaling"/>
    <property type="evidence" value="ECO:0007669"/>
    <property type="project" value="TreeGrafter"/>
</dbReference>
<evidence type="ECO:0000259" key="6">
    <source>
        <dbReference type="Pfam" id="PF04821"/>
    </source>
</evidence>
<feature type="region of interest" description="Disordered" evidence="5">
    <location>
        <begin position="684"/>
        <end position="710"/>
    </location>
</feature>
<feature type="region of interest" description="Disordered" evidence="5">
    <location>
        <begin position="290"/>
        <end position="309"/>
    </location>
</feature>
<feature type="compositionally biased region" description="Basic and acidic residues" evidence="5">
    <location>
        <begin position="1361"/>
        <end position="1385"/>
    </location>
</feature>
<feature type="region of interest" description="Disordered" evidence="5">
    <location>
        <begin position="1301"/>
        <end position="1343"/>
    </location>
</feature>